<keyword evidence="4" id="KW-1185">Reference proteome</keyword>
<comment type="caution">
    <text evidence="3">The sequence shown here is derived from an EMBL/GenBank/DDBJ whole genome shotgun (WGS) entry which is preliminary data.</text>
</comment>
<proteinExistence type="predicted"/>
<reference evidence="3 4" key="1">
    <citation type="submission" date="2019-02" db="EMBL/GenBank/DDBJ databases">
        <title>Polymorphobacter sp. isolated from the lake at the Tibet of China.</title>
        <authorList>
            <person name="Li A."/>
        </authorList>
    </citation>
    <scope>NUCLEOTIDE SEQUENCE [LARGE SCALE GENOMIC DNA]</scope>
    <source>
        <strain evidence="3 4">DJ1R-1</strain>
    </source>
</reference>
<dbReference type="EMBL" id="SIHO01000001">
    <property type="protein sequence ID" value="TFU05855.1"/>
    <property type="molecule type" value="Genomic_DNA"/>
</dbReference>
<protein>
    <submittedName>
        <fullName evidence="3">FAA hydrolase family protein</fullName>
    </submittedName>
</protein>
<dbReference type="SUPFAM" id="SSF56529">
    <property type="entry name" value="FAH"/>
    <property type="match status" value="1"/>
</dbReference>
<evidence type="ECO:0000259" key="2">
    <source>
        <dbReference type="Pfam" id="PF01557"/>
    </source>
</evidence>
<dbReference type="Proteomes" id="UP000297737">
    <property type="component" value="Unassembled WGS sequence"/>
</dbReference>
<evidence type="ECO:0000313" key="4">
    <source>
        <dbReference type="Proteomes" id="UP000297737"/>
    </source>
</evidence>
<sequence>MHVLEGERFEQRRILFEGRPEWVTVDGDELRLMDGRRVAEAAAVYLPPCDPTKIICIHLNYDSRRVEFRAPELVTPTYFQKPTTALNAHRGMLNRPANTQYLNYEGEIAAIIGRPMKNVAPEDTWHYIAGFAPANDVGSQDFRDTDAGGMLRVKGMDGFCPVGPGIVRGVDVRKSTLRTILNGKVVQEDAVANMTFGIDYQLADLCRHITLLPGDIVLTGTPANSRPMQPGDVVEVEVTGLGRLTNRVADIPAPAHDVGHQPTDSEAVRRVALAGDWWKEQDALQRS</sequence>
<dbReference type="InterPro" id="IPR036663">
    <property type="entry name" value="Fumarylacetoacetase_C_sf"/>
</dbReference>
<dbReference type="GO" id="GO:0046872">
    <property type="term" value="F:metal ion binding"/>
    <property type="evidence" value="ECO:0007669"/>
    <property type="project" value="UniProtKB-KW"/>
</dbReference>
<dbReference type="GO" id="GO:0018773">
    <property type="term" value="F:acetylpyruvate hydrolase activity"/>
    <property type="evidence" value="ECO:0007669"/>
    <property type="project" value="TreeGrafter"/>
</dbReference>
<organism evidence="3 4">
    <name type="scientific">Glacieibacterium arshaanense</name>
    <dbReference type="NCBI Taxonomy" id="2511025"/>
    <lineage>
        <taxon>Bacteria</taxon>
        <taxon>Pseudomonadati</taxon>
        <taxon>Pseudomonadota</taxon>
        <taxon>Alphaproteobacteria</taxon>
        <taxon>Sphingomonadales</taxon>
        <taxon>Sphingosinicellaceae</taxon>
        <taxon>Glacieibacterium</taxon>
    </lineage>
</organism>
<gene>
    <name evidence="3" type="ORF">EUV02_02185</name>
</gene>
<keyword evidence="3" id="KW-0378">Hydrolase</keyword>
<dbReference type="OrthoDB" id="5197601at2"/>
<dbReference type="AlphaFoldDB" id="A0A4Y9EQH8"/>
<dbReference type="PANTHER" id="PTHR11820:SF7">
    <property type="entry name" value="ACYLPYRUVASE FAHD1, MITOCHONDRIAL"/>
    <property type="match status" value="1"/>
</dbReference>
<dbReference type="Pfam" id="PF01557">
    <property type="entry name" value="FAA_hydrolase"/>
    <property type="match status" value="1"/>
</dbReference>
<feature type="domain" description="Fumarylacetoacetase-like C-terminal" evidence="2">
    <location>
        <begin position="53"/>
        <end position="248"/>
    </location>
</feature>
<keyword evidence="1" id="KW-0479">Metal-binding</keyword>
<dbReference type="InterPro" id="IPR011234">
    <property type="entry name" value="Fumarylacetoacetase-like_C"/>
</dbReference>
<dbReference type="PANTHER" id="PTHR11820">
    <property type="entry name" value="ACYLPYRUVASE"/>
    <property type="match status" value="1"/>
</dbReference>
<dbReference type="RefSeq" id="WP_135244580.1">
    <property type="nucleotide sequence ID" value="NZ_SIHO01000001.1"/>
</dbReference>
<dbReference type="Gene3D" id="3.90.850.10">
    <property type="entry name" value="Fumarylacetoacetase-like, C-terminal domain"/>
    <property type="match status" value="1"/>
</dbReference>
<name>A0A4Y9EQH8_9SPHN</name>
<evidence type="ECO:0000313" key="3">
    <source>
        <dbReference type="EMBL" id="TFU05855.1"/>
    </source>
</evidence>
<evidence type="ECO:0000256" key="1">
    <source>
        <dbReference type="ARBA" id="ARBA00022723"/>
    </source>
</evidence>
<accession>A0A4Y9EQH8</accession>